<feature type="active site" description="Proton acceptor; specific for L-alanine" evidence="4">
    <location>
        <position position="263"/>
    </location>
</feature>
<evidence type="ECO:0000256" key="3">
    <source>
        <dbReference type="ARBA" id="ARBA00023235"/>
    </source>
</evidence>
<dbReference type="PANTHER" id="PTHR30511:SF0">
    <property type="entry name" value="ALANINE RACEMASE, CATABOLIC-RELATED"/>
    <property type="match status" value="1"/>
</dbReference>
<comment type="similarity">
    <text evidence="4">Belongs to the alanine racemase family.</text>
</comment>
<dbReference type="InterPro" id="IPR001608">
    <property type="entry name" value="Ala_racemase_N"/>
</dbReference>
<dbReference type="SUPFAM" id="SSF51419">
    <property type="entry name" value="PLP-binding barrel"/>
    <property type="match status" value="1"/>
</dbReference>
<proteinExistence type="inferred from homology"/>
<dbReference type="Pfam" id="PF01168">
    <property type="entry name" value="Ala_racemase_N"/>
    <property type="match status" value="1"/>
</dbReference>
<dbReference type="Gene3D" id="2.40.37.10">
    <property type="entry name" value="Lyase, Ornithine Decarboxylase, Chain A, domain 1"/>
    <property type="match status" value="1"/>
</dbReference>
<comment type="caution">
    <text evidence="6">The sequence shown here is derived from an EMBL/GenBank/DDBJ whole genome shotgun (WGS) entry which is preliminary data.</text>
</comment>
<feature type="binding site" evidence="4">
    <location>
        <position position="132"/>
    </location>
    <ligand>
        <name>substrate</name>
    </ligand>
</feature>
<name>A0ABR5SIP3_9BACT</name>
<dbReference type="Gene3D" id="3.20.20.10">
    <property type="entry name" value="Alanine racemase"/>
    <property type="match status" value="1"/>
</dbReference>
<feature type="modified residue" description="N6-(pyridoxal phosphate)lysine" evidence="4">
    <location>
        <position position="35"/>
    </location>
</feature>
<dbReference type="SUPFAM" id="SSF50621">
    <property type="entry name" value="Alanine racemase C-terminal domain-like"/>
    <property type="match status" value="1"/>
</dbReference>
<reference evidence="6 7" key="1">
    <citation type="submission" date="2015-11" db="EMBL/GenBank/DDBJ databases">
        <authorList>
            <person name="Lin W."/>
        </authorList>
    </citation>
    <scope>NUCLEOTIDE SEQUENCE [LARGE SCALE GENOMIC DNA]</scope>
    <source>
        <strain evidence="6 7">HCH-1</strain>
    </source>
</reference>
<dbReference type="CDD" id="cd00430">
    <property type="entry name" value="PLPDE_III_AR"/>
    <property type="match status" value="1"/>
</dbReference>
<gene>
    <name evidence="6" type="primary">alr</name>
    <name evidence="6" type="ORF">ASN18_0394</name>
</gene>
<evidence type="ECO:0000256" key="2">
    <source>
        <dbReference type="ARBA" id="ARBA00022898"/>
    </source>
</evidence>
<dbReference type="EC" id="5.1.1.1" evidence="4"/>
<dbReference type="InterPro" id="IPR009006">
    <property type="entry name" value="Ala_racemase/Decarboxylase_C"/>
</dbReference>
<dbReference type="InterPro" id="IPR011079">
    <property type="entry name" value="Ala_racemase_C"/>
</dbReference>
<comment type="pathway">
    <text evidence="4">Amino-acid biosynthesis; D-alanine biosynthesis; D-alanine from L-alanine: step 1/1.</text>
</comment>
<keyword evidence="2 4" id="KW-0663">Pyridoxal phosphate</keyword>
<dbReference type="NCBIfam" id="TIGR00492">
    <property type="entry name" value="alr"/>
    <property type="match status" value="1"/>
</dbReference>
<dbReference type="HAMAP" id="MF_01201">
    <property type="entry name" value="Ala_racemase"/>
    <property type="match status" value="1"/>
</dbReference>
<dbReference type="InterPro" id="IPR029066">
    <property type="entry name" value="PLP-binding_barrel"/>
</dbReference>
<accession>A0ABR5SIP3</accession>
<keyword evidence="3 4" id="KW-0413">Isomerase</keyword>
<evidence type="ECO:0000256" key="4">
    <source>
        <dbReference type="HAMAP-Rule" id="MF_01201"/>
    </source>
</evidence>
<comment type="catalytic activity">
    <reaction evidence="4">
        <text>L-alanine = D-alanine</text>
        <dbReference type="Rhea" id="RHEA:20249"/>
        <dbReference type="ChEBI" id="CHEBI:57416"/>
        <dbReference type="ChEBI" id="CHEBI:57972"/>
        <dbReference type="EC" id="5.1.1.1"/>
    </reaction>
</comment>
<sequence>MGRGTAVEISLAALKHNYELVKVLTNNRRVIATVKADAYGHGAIEVASALEKLGVYCLGVAYAPEALELRQAGIQKIPILVYFDNIDAADIIKYELTPIVYGAGTADTISAEALKQNRQIDIHVDIDTGMGRVGFLYDRDIEGIKALSRLKGVRVTGFMSHFSEADLKDRSFAELQLERYLHLRSELSGLFKDATWHIANSAAVMSFPASHLDAVRPGLVLYGSDSLEPSHPRLETADFRPVMTVKSRILHIRRVPSGRSISYGRTFVTKRASLVGVVSTGYADGYPRALSNKAHVLINGQFAPIIGRICMDVAMVDLTDCCDIKENTEVILIGRQGGKEITASEIAAWAGTISYEILISLGRVNSRTYCCDEHY</sequence>
<dbReference type="PANTHER" id="PTHR30511">
    <property type="entry name" value="ALANINE RACEMASE"/>
    <property type="match status" value="1"/>
</dbReference>
<dbReference type="SMART" id="SM01005">
    <property type="entry name" value="Ala_racemase_C"/>
    <property type="match status" value="1"/>
</dbReference>
<dbReference type="PRINTS" id="PR00992">
    <property type="entry name" value="ALARACEMASE"/>
</dbReference>
<protein>
    <recommendedName>
        <fullName evidence="4">Alanine racemase</fullName>
        <ecNumber evidence="4">5.1.1.1</ecNumber>
    </recommendedName>
</protein>
<dbReference type="Pfam" id="PF00842">
    <property type="entry name" value="Ala_racemase_C"/>
    <property type="match status" value="1"/>
</dbReference>
<dbReference type="InterPro" id="IPR000821">
    <property type="entry name" value="Ala_racemase"/>
</dbReference>
<evidence type="ECO:0000259" key="5">
    <source>
        <dbReference type="SMART" id="SM01005"/>
    </source>
</evidence>
<dbReference type="RefSeq" id="WP_085050921.1">
    <property type="nucleotide sequence ID" value="NZ_LNQR01000019.1"/>
</dbReference>
<evidence type="ECO:0000256" key="1">
    <source>
        <dbReference type="ARBA" id="ARBA00001933"/>
    </source>
</evidence>
<keyword evidence="7" id="KW-1185">Reference proteome</keyword>
<dbReference type="GO" id="GO:0008784">
    <property type="term" value="F:alanine racemase activity"/>
    <property type="evidence" value="ECO:0007669"/>
    <property type="project" value="UniProtKB-EC"/>
</dbReference>
<dbReference type="Proteomes" id="UP000060487">
    <property type="component" value="Unassembled WGS sequence"/>
</dbReference>
<organism evidence="6 7">
    <name type="scientific">Candidatus Magnetominusculus xianensis</name>
    <dbReference type="NCBI Taxonomy" id="1748249"/>
    <lineage>
        <taxon>Bacteria</taxon>
        <taxon>Pseudomonadati</taxon>
        <taxon>Nitrospirota</taxon>
        <taxon>Nitrospiria</taxon>
        <taxon>Nitrospirales</taxon>
        <taxon>Nitrospiraceae</taxon>
        <taxon>Candidatus Magnetominusculus</taxon>
    </lineage>
</organism>
<dbReference type="InterPro" id="IPR020622">
    <property type="entry name" value="Ala_racemase_pyridoxalP-BS"/>
</dbReference>
<feature type="binding site" evidence="4">
    <location>
        <position position="311"/>
    </location>
    <ligand>
        <name>substrate</name>
    </ligand>
</feature>
<dbReference type="PROSITE" id="PS00395">
    <property type="entry name" value="ALANINE_RACEMASE"/>
    <property type="match status" value="1"/>
</dbReference>
<dbReference type="EMBL" id="LNQR01000019">
    <property type="protein sequence ID" value="KWT92808.1"/>
    <property type="molecule type" value="Genomic_DNA"/>
</dbReference>
<comment type="cofactor">
    <cofactor evidence="1 4">
        <name>pyridoxal 5'-phosphate</name>
        <dbReference type="ChEBI" id="CHEBI:597326"/>
    </cofactor>
</comment>
<comment type="function">
    <text evidence="4">Catalyzes the interconversion of L-alanine and D-alanine. May also act on other amino acids.</text>
</comment>
<evidence type="ECO:0000313" key="7">
    <source>
        <dbReference type="Proteomes" id="UP000060487"/>
    </source>
</evidence>
<evidence type="ECO:0000313" key="6">
    <source>
        <dbReference type="EMBL" id="KWT92808.1"/>
    </source>
</evidence>
<feature type="active site" description="Proton acceptor; specific for D-alanine" evidence="4">
    <location>
        <position position="35"/>
    </location>
</feature>
<feature type="domain" description="Alanine racemase C-terminal" evidence="5">
    <location>
        <begin position="242"/>
        <end position="370"/>
    </location>
</feature>